<evidence type="ECO:0000256" key="1">
    <source>
        <dbReference type="SAM" id="Phobius"/>
    </source>
</evidence>
<feature type="transmembrane region" description="Helical" evidence="1">
    <location>
        <begin position="62"/>
        <end position="84"/>
    </location>
</feature>
<dbReference type="AlphaFoldDB" id="A0AAD8U2S4"/>
<proteinExistence type="predicted"/>
<keyword evidence="1" id="KW-1133">Transmembrane helix</keyword>
<protein>
    <submittedName>
        <fullName evidence="2">Uncharacterized protein</fullName>
    </submittedName>
</protein>
<name>A0AAD8U2S4_LOLMU</name>
<keyword evidence="1" id="KW-0472">Membrane</keyword>
<gene>
    <name evidence="2" type="ORF">QYE76_015583</name>
</gene>
<evidence type="ECO:0000313" key="2">
    <source>
        <dbReference type="EMBL" id="KAK1698886.1"/>
    </source>
</evidence>
<keyword evidence="3" id="KW-1185">Reference proteome</keyword>
<dbReference type="EMBL" id="JAUUTY010000001">
    <property type="protein sequence ID" value="KAK1698886.1"/>
    <property type="molecule type" value="Genomic_DNA"/>
</dbReference>
<sequence length="115" mass="12780">MVYRLMERRGTNAMQSVHGNWYTVSACCTVVSPLLMKFMFIARKVLLCLHLGGGDSRHGRAGLGMVAPTMLLLPTMAEALSLMVTNTDEFMLYKGDNFMGNFIDVVDPLHILVLL</sequence>
<comment type="caution">
    <text evidence="2">The sequence shown here is derived from an EMBL/GenBank/DDBJ whole genome shotgun (WGS) entry which is preliminary data.</text>
</comment>
<reference evidence="2" key="1">
    <citation type="submission" date="2023-07" db="EMBL/GenBank/DDBJ databases">
        <title>A chromosome-level genome assembly of Lolium multiflorum.</title>
        <authorList>
            <person name="Chen Y."/>
            <person name="Copetti D."/>
            <person name="Kolliker R."/>
            <person name="Studer B."/>
        </authorList>
    </citation>
    <scope>NUCLEOTIDE SEQUENCE</scope>
    <source>
        <strain evidence="2">02402/16</strain>
        <tissue evidence="2">Leaf</tissue>
    </source>
</reference>
<accession>A0AAD8U2S4</accession>
<dbReference type="PROSITE" id="PS51257">
    <property type="entry name" value="PROKAR_LIPOPROTEIN"/>
    <property type="match status" value="1"/>
</dbReference>
<feature type="transmembrane region" description="Helical" evidence="1">
    <location>
        <begin position="21"/>
        <end position="42"/>
    </location>
</feature>
<organism evidence="2 3">
    <name type="scientific">Lolium multiflorum</name>
    <name type="common">Italian ryegrass</name>
    <name type="synonym">Lolium perenne subsp. multiflorum</name>
    <dbReference type="NCBI Taxonomy" id="4521"/>
    <lineage>
        <taxon>Eukaryota</taxon>
        <taxon>Viridiplantae</taxon>
        <taxon>Streptophyta</taxon>
        <taxon>Embryophyta</taxon>
        <taxon>Tracheophyta</taxon>
        <taxon>Spermatophyta</taxon>
        <taxon>Magnoliopsida</taxon>
        <taxon>Liliopsida</taxon>
        <taxon>Poales</taxon>
        <taxon>Poaceae</taxon>
        <taxon>BOP clade</taxon>
        <taxon>Pooideae</taxon>
        <taxon>Poodae</taxon>
        <taxon>Poeae</taxon>
        <taxon>Poeae Chloroplast Group 2 (Poeae type)</taxon>
        <taxon>Loliodinae</taxon>
        <taxon>Loliinae</taxon>
        <taxon>Lolium</taxon>
    </lineage>
</organism>
<dbReference type="Proteomes" id="UP001231189">
    <property type="component" value="Unassembled WGS sequence"/>
</dbReference>
<keyword evidence="1" id="KW-0812">Transmembrane</keyword>
<evidence type="ECO:0000313" key="3">
    <source>
        <dbReference type="Proteomes" id="UP001231189"/>
    </source>
</evidence>